<reference evidence="1" key="1">
    <citation type="journal article" date="2015" name="Nature">
        <title>Complex archaea that bridge the gap between prokaryotes and eukaryotes.</title>
        <authorList>
            <person name="Spang A."/>
            <person name="Saw J.H."/>
            <person name="Jorgensen S.L."/>
            <person name="Zaremba-Niedzwiedzka K."/>
            <person name="Martijn J."/>
            <person name="Lind A.E."/>
            <person name="van Eijk R."/>
            <person name="Schleper C."/>
            <person name="Guy L."/>
            <person name="Ettema T.J."/>
        </authorList>
    </citation>
    <scope>NUCLEOTIDE SEQUENCE</scope>
</reference>
<name>A0A0F9L580_9ZZZZ</name>
<comment type="caution">
    <text evidence="1">The sequence shown here is derived from an EMBL/GenBank/DDBJ whole genome shotgun (WGS) entry which is preliminary data.</text>
</comment>
<protein>
    <submittedName>
        <fullName evidence="1">Uncharacterized protein</fullName>
    </submittedName>
</protein>
<sequence>MLEVTEGPPGRMVVHVEKAELPLKPGESMDEFRQRLEGLSAEHFKTLDIGAEIESLWVRELYPDSVVVEVYWKRRDGDSLKDRAHPEGWAYFQVGYQAKGGTITFGDTVEVERRVTWVKKSKVQKRETDFWKGVV</sequence>
<organism evidence="1">
    <name type="scientific">marine sediment metagenome</name>
    <dbReference type="NCBI Taxonomy" id="412755"/>
    <lineage>
        <taxon>unclassified sequences</taxon>
        <taxon>metagenomes</taxon>
        <taxon>ecological metagenomes</taxon>
    </lineage>
</organism>
<dbReference type="AlphaFoldDB" id="A0A0F9L580"/>
<accession>A0A0F9L580</accession>
<proteinExistence type="predicted"/>
<dbReference type="EMBL" id="LAZR01007862">
    <property type="protein sequence ID" value="KKM82446.1"/>
    <property type="molecule type" value="Genomic_DNA"/>
</dbReference>
<evidence type="ECO:0000313" key="1">
    <source>
        <dbReference type="EMBL" id="KKM82446.1"/>
    </source>
</evidence>
<gene>
    <name evidence="1" type="ORF">LCGC14_1319560</name>
</gene>